<dbReference type="Proteomes" id="UP001318860">
    <property type="component" value="Unassembled WGS sequence"/>
</dbReference>
<gene>
    <name evidence="9" type="ORF">DH2020_018169</name>
</gene>
<dbReference type="EMBL" id="JABTTQ020000010">
    <property type="protein sequence ID" value="KAK6147257.1"/>
    <property type="molecule type" value="Genomic_DNA"/>
</dbReference>
<feature type="compositionally biased region" description="Polar residues" evidence="8">
    <location>
        <begin position="114"/>
        <end position="129"/>
    </location>
</feature>
<comment type="subcellular location">
    <subcellularLocation>
        <location evidence="1">Golgi apparatus membrane</location>
        <topology evidence="1">Peripheral membrane protein</topology>
    </subcellularLocation>
</comment>
<sequence>MAGRTIAPDLQGYGDTETDARLCRIGAGVSVGHSGGTTVTIVLFFELQSVDCNLQFSSQARGPCSHTAPTPNALHPLRLHPSASACPLRASVHRRRQSAADHVHLSTYSVETSGGKSATMLTTPNQNRPVTGGVPWNQDAESLFRMKPISEIRNVEATTRKQIQDKSEELRQLVGNRYRDLIDSADSIVIMKSSCESISANISAIHHAILHSLSSPDVPRSPHVSINPVGARIYGIACRVKYLVDTPENIWGCLDESMFLESSARYIRAKHVHFNLLNCKGSKNVLSNFPLLQHQWQIVEGFKVQISQRSRERLLDQSSNHGISAYADALAAIAITDELEPKQVLTLFIDSRKSILSQKLNACCRDAKADSSEVISALCDVLKIIQVTVCQVGELFLQVLNDMPLFYKTVLDTPPASQLFGGIPNPDEEVKLWNLFKDKLESNMALLDRDFISKTCSDWLRNCGKEITSKINGRYLIDVVGSGSELSLAEKLIRETMDSKQVLEGEDSDIWDDIFEDAFVLRMKGIIDLQFDELRKVVDVVESVQSVAKPPGDHNDSEDYLNRFQSSGGVWFMKPNGKKLGSIAGTKSNHPQENDFLSCLGTYFGPEVSRIKDAVDNCCQNVLKDLLCFLESPTRHENELDHLYSDLQKENKDDASALSSAILVERSLFIGRLLFAFQKHARHIPVVLGSPRSWVSEVNAVTTLSSVGVKSTRVATDSQMLDSPGKRMLDSSTKQTSLLTAALFGVDDRTSPLLEELRQTTQDLCIRAYNLWISWISDELSNMFSRNLKRDDALSSTAPVRGWEETVVKQQEQSGEGQSDMKISLPSMPSLYVTSFLFYACEEIHRVGGHVLDKPILQNFATELLKSLYHISGLLGQSSCIELTEVVLGIYEDFLSAEEVHGLQVSEKGVLQVIFDLKFAADILSGGNFHANEKVSETSTVKAPLRRKQKVQQPKSFKDNALQSWYEPYLWENERQAYLRHAVLFGFFVQLNRTHMDTAQKLPTNSESNIMRCSVVPRFKYLPIRCAPALSVRNASRTSVSTSMDDVYSRNSWKSYKNDEISRNSDVDEDSSLGVAAPFLKSFMQVGSRFGESTLRLGSILTDGQVGRFGDILPAQAAGLLSSFTAARSDF</sequence>
<protein>
    <recommendedName>
        <fullName evidence="3">Conserved oligomeric Golgi complex subunit 1</fullName>
    </recommendedName>
</protein>
<evidence type="ECO:0000256" key="7">
    <source>
        <dbReference type="ARBA" id="ARBA00023136"/>
    </source>
</evidence>
<evidence type="ECO:0000313" key="10">
    <source>
        <dbReference type="Proteomes" id="UP001318860"/>
    </source>
</evidence>
<evidence type="ECO:0000256" key="3">
    <source>
        <dbReference type="ARBA" id="ARBA00020978"/>
    </source>
</evidence>
<organism evidence="9 10">
    <name type="scientific">Rehmannia glutinosa</name>
    <name type="common">Chinese foxglove</name>
    <dbReference type="NCBI Taxonomy" id="99300"/>
    <lineage>
        <taxon>Eukaryota</taxon>
        <taxon>Viridiplantae</taxon>
        <taxon>Streptophyta</taxon>
        <taxon>Embryophyta</taxon>
        <taxon>Tracheophyta</taxon>
        <taxon>Spermatophyta</taxon>
        <taxon>Magnoliopsida</taxon>
        <taxon>eudicotyledons</taxon>
        <taxon>Gunneridae</taxon>
        <taxon>Pentapetalae</taxon>
        <taxon>asterids</taxon>
        <taxon>lamiids</taxon>
        <taxon>Lamiales</taxon>
        <taxon>Orobanchaceae</taxon>
        <taxon>Rehmannieae</taxon>
        <taxon>Rehmannia</taxon>
    </lineage>
</organism>
<feature type="region of interest" description="Disordered" evidence="8">
    <location>
        <begin position="114"/>
        <end position="134"/>
    </location>
</feature>
<dbReference type="InterPro" id="IPR033370">
    <property type="entry name" value="COG1"/>
</dbReference>
<dbReference type="Pfam" id="PF08700">
    <property type="entry name" value="VPS51_Exo84_N"/>
    <property type="match status" value="1"/>
</dbReference>
<evidence type="ECO:0000256" key="2">
    <source>
        <dbReference type="ARBA" id="ARBA00006653"/>
    </source>
</evidence>
<accession>A0ABR0WI60</accession>
<evidence type="ECO:0000256" key="6">
    <source>
        <dbReference type="ARBA" id="ARBA00023034"/>
    </source>
</evidence>
<proteinExistence type="inferred from homology"/>
<keyword evidence="10" id="KW-1185">Reference proteome</keyword>
<keyword evidence="5" id="KW-0653">Protein transport</keyword>
<reference evidence="9 10" key="1">
    <citation type="journal article" date="2021" name="Comput. Struct. Biotechnol. J.">
        <title>De novo genome assembly of the potent medicinal plant Rehmannia glutinosa using nanopore technology.</title>
        <authorList>
            <person name="Ma L."/>
            <person name="Dong C."/>
            <person name="Song C."/>
            <person name="Wang X."/>
            <person name="Zheng X."/>
            <person name="Niu Y."/>
            <person name="Chen S."/>
            <person name="Feng W."/>
        </authorList>
    </citation>
    <scope>NUCLEOTIDE SEQUENCE [LARGE SCALE GENOMIC DNA]</scope>
    <source>
        <strain evidence="9">DH-2019</strain>
    </source>
</reference>
<comment type="similarity">
    <text evidence="2">Belongs to the COG1 family.</text>
</comment>
<evidence type="ECO:0000256" key="1">
    <source>
        <dbReference type="ARBA" id="ARBA00004395"/>
    </source>
</evidence>
<evidence type="ECO:0000256" key="4">
    <source>
        <dbReference type="ARBA" id="ARBA00022448"/>
    </source>
</evidence>
<keyword evidence="7" id="KW-0472">Membrane</keyword>
<keyword evidence="6" id="KW-0333">Golgi apparatus</keyword>
<keyword evidence="4" id="KW-0813">Transport</keyword>
<evidence type="ECO:0000256" key="8">
    <source>
        <dbReference type="SAM" id="MobiDB-lite"/>
    </source>
</evidence>
<name>A0ABR0WI60_REHGL</name>
<dbReference type="PANTHER" id="PTHR31658">
    <property type="entry name" value="CONSERVED OLIGOMERIC GOLGI COMPLEX SUBUNIT 1"/>
    <property type="match status" value="1"/>
</dbReference>
<comment type="caution">
    <text evidence="9">The sequence shown here is derived from an EMBL/GenBank/DDBJ whole genome shotgun (WGS) entry which is preliminary data.</text>
</comment>
<dbReference type="PANTHER" id="PTHR31658:SF0">
    <property type="entry name" value="CONSERVED OLIGOMERIC GOLGI COMPLEX SUBUNIT 1"/>
    <property type="match status" value="1"/>
</dbReference>
<evidence type="ECO:0000313" key="9">
    <source>
        <dbReference type="EMBL" id="KAK6147257.1"/>
    </source>
</evidence>
<evidence type="ECO:0000256" key="5">
    <source>
        <dbReference type="ARBA" id="ARBA00022927"/>
    </source>
</evidence>